<keyword evidence="4" id="KW-1185">Reference proteome</keyword>
<dbReference type="InterPro" id="IPR054722">
    <property type="entry name" value="PolX-like_BBD"/>
</dbReference>
<dbReference type="Pfam" id="PF22936">
    <property type="entry name" value="Pol_BBD"/>
    <property type="match status" value="1"/>
</dbReference>
<reference evidence="4" key="1">
    <citation type="submission" date="2019-07" db="EMBL/GenBank/DDBJ databases">
        <title>De Novo Assembly of kiwifruit Actinidia rufa.</title>
        <authorList>
            <person name="Sugita-Konishi S."/>
            <person name="Sato K."/>
            <person name="Mori E."/>
            <person name="Abe Y."/>
            <person name="Kisaki G."/>
            <person name="Hamano K."/>
            <person name="Suezawa K."/>
            <person name="Otani M."/>
            <person name="Fukuda T."/>
            <person name="Manabe T."/>
            <person name="Gomi K."/>
            <person name="Tabuchi M."/>
            <person name="Akimitsu K."/>
            <person name="Kataoka I."/>
        </authorList>
    </citation>
    <scope>NUCLEOTIDE SEQUENCE [LARGE SCALE GENOMIC DNA]</scope>
    <source>
        <strain evidence="4">cv. Fuchu</strain>
    </source>
</reference>
<dbReference type="AlphaFoldDB" id="A0A7J0DV30"/>
<organism evidence="3 4">
    <name type="scientific">Actinidia rufa</name>
    <dbReference type="NCBI Taxonomy" id="165716"/>
    <lineage>
        <taxon>Eukaryota</taxon>
        <taxon>Viridiplantae</taxon>
        <taxon>Streptophyta</taxon>
        <taxon>Embryophyta</taxon>
        <taxon>Tracheophyta</taxon>
        <taxon>Spermatophyta</taxon>
        <taxon>Magnoliopsida</taxon>
        <taxon>eudicotyledons</taxon>
        <taxon>Gunneridae</taxon>
        <taxon>Pentapetalae</taxon>
        <taxon>asterids</taxon>
        <taxon>Ericales</taxon>
        <taxon>Actinidiaceae</taxon>
        <taxon>Actinidia</taxon>
    </lineage>
</organism>
<gene>
    <name evidence="3" type="ORF">Acr_00g0084180</name>
</gene>
<evidence type="ECO:0000313" key="4">
    <source>
        <dbReference type="Proteomes" id="UP000585474"/>
    </source>
</evidence>
<feature type="region of interest" description="Disordered" evidence="1">
    <location>
        <begin position="109"/>
        <end position="131"/>
    </location>
</feature>
<proteinExistence type="predicted"/>
<protein>
    <recommendedName>
        <fullName evidence="2">Retrovirus-related Pol polyprotein from transposon TNT 1-94-like beta-barrel domain-containing protein</fullName>
    </recommendedName>
</protein>
<name>A0A7J0DV30_9ERIC</name>
<evidence type="ECO:0000259" key="2">
    <source>
        <dbReference type="Pfam" id="PF22936"/>
    </source>
</evidence>
<evidence type="ECO:0000313" key="3">
    <source>
        <dbReference type="EMBL" id="GFS43202.1"/>
    </source>
</evidence>
<evidence type="ECO:0000256" key="1">
    <source>
        <dbReference type="SAM" id="MobiDB-lite"/>
    </source>
</evidence>
<sequence>MDGKNTVTIVVGKWSVRFCMEDGRSMTLTEVRHVPNLQKNLISIGMLDLKGCSFEANGGTLRVSKGNKEMLREGRLEGYTNWRGVSKLGKLLSDMGPVVLARRMDKGSNRCTEARKASAGDVQREAQRKETKSILEAVQRRDFISGGDLSSCAHKGGEMEPRQLAK</sequence>
<comment type="caution">
    <text evidence="3">The sequence shown here is derived from an EMBL/GenBank/DDBJ whole genome shotgun (WGS) entry which is preliminary data.</text>
</comment>
<dbReference type="OrthoDB" id="913632at2759"/>
<accession>A0A7J0DV30</accession>
<feature type="domain" description="Retrovirus-related Pol polyprotein from transposon TNT 1-94-like beta-barrel" evidence="2">
    <location>
        <begin position="3"/>
        <end position="52"/>
    </location>
</feature>
<dbReference type="EMBL" id="BJWL01000412">
    <property type="protein sequence ID" value="GFS43202.1"/>
    <property type="molecule type" value="Genomic_DNA"/>
</dbReference>
<dbReference type="Proteomes" id="UP000585474">
    <property type="component" value="Unassembled WGS sequence"/>
</dbReference>